<feature type="transmembrane region" description="Helical" evidence="1">
    <location>
        <begin position="65"/>
        <end position="89"/>
    </location>
</feature>
<accession>A0A9K3CUS8</accession>
<feature type="transmembrane region" description="Helical" evidence="1">
    <location>
        <begin position="34"/>
        <end position="53"/>
    </location>
</feature>
<name>A0A9K3CUS8_9EUKA</name>
<keyword evidence="1" id="KW-1133">Transmembrane helix</keyword>
<dbReference type="AlphaFoldDB" id="A0A9K3CUS8"/>
<feature type="transmembrane region" description="Helical" evidence="1">
    <location>
        <begin position="194"/>
        <end position="213"/>
    </location>
</feature>
<proteinExistence type="predicted"/>
<reference evidence="2 3" key="1">
    <citation type="journal article" date="2018" name="PLoS ONE">
        <title>The draft genome of Kipferlia bialata reveals reductive genome evolution in fornicate parasites.</title>
        <authorList>
            <person name="Tanifuji G."/>
            <person name="Takabayashi S."/>
            <person name="Kume K."/>
            <person name="Takagi M."/>
            <person name="Nakayama T."/>
            <person name="Kamikawa R."/>
            <person name="Inagaki Y."/>
            <person name="Hashimoto T."/>
        </authorList>
    </citation>
    <scope>NUCLEOTIDE SEQUENCE [LARGE SCALE GENOMIC DNA]</scope>
    <source>
        <strain evidence="2">NY0173</strain>
    </source>
</reference>
<dbReference type="Proteomes" id="UP000265618">
    <property type="component" value="Unassembled WGS sequence"/>
</dbReference>
<gene>
    <name evidence="2" type="ORF">KIPB_003038</name>
</gene>
<evidence type="ECO:0000313" key="3">
    <source>
        <dbReference type="Proteomes" id="UP000265618"/>
    </source>
</evidence>
<keyword evidence="1" id="KW-0472">Membrane</keyword>
<keyword evidence="1" id="KW-0812">Transmembrane</keyword>
<evidence type="ECO:0000313" key="2">
    <source>
        <dbReference type="EMBL" id="GIQ81979.1"/>
    </source>
</evidence>
<organism evidence="2 3">
    <name type="scientific">Kipferlia bialata</name>
    <dbReference type="NCBI Taxonomy" id="797122"/>
    <lineage>
        <taxon>Eukaryota</taxon>
        <taxon>Metamonada</taxon>
        <taxon>Carpediemonas-like organisms</taxon>
        <taxon>Kipferlia</taxon>
    </lineage>
</organism>
<protein>
    <submittedName>
        <fullName evidence="2">Uncharacterized protein</fullName>
    </submittedName>
</protein>
<feature type="transmembrane region" description="Helical" evidence="1">
    <location>
        <begin position="256"/>
        <end position="277"/>
    </location>
</feature>
<feature type="transmembrane region" description="Helical" evidence="1">
    <location>
        <begin position="289"/>
        <end position="309"/>
    </location>
</feature>
<feature type="transmembrane region" description="Helical" evidence="1">
    <location>
        <begin position="138"/>
        <end position="159"/>
    </location>
</feature>
<evidence type="ECO:0000256" key="1">
    <source>
        <dbReference type="SAM" id="Phobius"/>
    </source>
</evidence>
<comment type="caution">
    <text evidence="2">The sequence shown here is derived from an EMBL/GenBank/DDBJ whole genome shotgun (WGS) entry which is preliminary data.</text>
</comment>
<keyword evidence="3" id="KW-1185">Reference proteome</keyword>
<dbReference type="EMBL" id="BDIP01000551">
    <property type="protein sequence ID" value="GIQ81979.1"/>
    <property type="molecule type" value="Genomic_DNA"/>
</dbReference>
<sequence length="323" mass="36627">MGIVAIITAMLTWETERERERVDGMTYLDYHHEWLFVARVVNCILLSICYGVTRRHGSAKDTKRYLGWILAMYIIAVVAASLSNLGLFSDEAMYRVLPYEAILDLICFSATVFLPVSLMFLYVHVFRILLNPSTVRKVYKVLQVSGLVYCCCLLAVALYQGVYMADVHRQGFEYFVQVQDSDQFDRHYHGVYSWYRVLSSLAVSQLTCLLIGLKWIKRGFETNLDHIQMSVATKDTPTPTPLTPPPRRVVLSKLDFITYACSVYCVLYLGVSGSYLLSNSIPPNFYRYILVPCTWLDGAMLAVVILPAYKGKGKGGQRRGTAV</sequence>
<feature type="transmembrane region" description="Helical" evidence="1">
    <location>
        <begin position="101"/>
        <end position="126"/>
    </location>
</feature>